<gene>
    <name evidence="1" type="ORF">AWM70_12310</name>
</gene>
<reference evidence="1 2" key="1">
    <citation type="submission" date="2016-01" db="EMBL/GenBank/DDBJ databases">
        <title>Complete Genome Sequence of Paenibacillus yonginensis DCY84, a novel Plant Growth-Promoting Bacteria with Elicitation of Induced Systemic Resistance.</title>
        <authorList>
            <person name="Kim Y.J."/>
            <person name="Yang D.C."/>
            <person name="Sukweenadhi J."/>
        </authorList>
    </citation>
    <scope>NUCLEOTIDE SEQUENCE [LARGE SCALE GENOMIC DNA]</scope>
    <source>
        <strain evidence="1 2">DCY84</strain>
    </source>
</reference>
<evidence type="ECO:0000313" key="2">
    <source>
        <dbReference type="Proteomes" id="UP000092573"/>
    </source>
</evidence>
<dbReference type="EMBL" id="CP014167">
    <property type="protein sequence ID" value="ANS75291.1"/>
    <property type="molecule type" value="Genomic_DNA"/>
</dbReference>
<accession>A0A1B1N1K5</accession>
<dbReference type="Proteomes" id="UP000092573">
    <property type="component" value="Chromosome"/>
</dbReference>
<evidence type="ECO:0000313" key="1">
    <source>
        <dbReference type="EMBL" id="ANS75291.1"/>
    </source>
</evidence>
<proteinExistence type="predicted"/>
<organism evidence="1 2">
    <name type="scientific">Paenibacillus yonginensis</name>
    <dbReference type="NCBI Taxonomy" id="1462996"/>
    <lineage>
        <taxon>Bacteria</taxon>
        <taxon>Bacillati</taxon>
        <taxon>Bacillota</taxon>
        <taxon>Bacilli</taxon>
        <taxon>Bacillales</taxon>
        <taxon>Paenibacillaceae</taxon>
        <taxon>Paenibacillus</taxon>
    </lineage>
</organism>
<keyword evidence="2" id="KW-1185">Reference proteome</keyword>
<name>A0A1B1N1K5_9BACL</name>
<sequence length="304" mass="35243">MIGEILLGIFGNTIYDLIKSSLKDSLIDRDEDLIGRIHSTIEEASKQFFLKYGDQFGEPDSSFLARQSNIETIVKSMFYGNNFELATALSSKGFDGAKEVDQEALFFFTSKLFDSMMKDFRLNKIITEKNHIQESKETSNKILELLNNLVQEKQNETNPKQENFDGWTIRDAFGNESQLIEGKQYFQKFPNGLEYSFMFKAGLIYVEILDLHGQKSYYELDINGNVKGTKFPYRLSEYKLILPEDQIVHKNVIQLANGFYREVIKLKWDKQADVVYNHNGELQQINLHGGWEVKHNERIIIPSF</sequence>
<dbReference type="RefSeq" id="WP_068696778.1">
    <property type="nucleotide sequence ID" value="NZ_CP014167.1"/>
</dbReference>
<dbReference type="OrthoDB" id="3034429at2"/>
<dbReference type="AlphaFoldDB" id="A0A1B1N1K5"/>
<protein>
    <submittedName>
        <fullName evidence="1">Uncharacterized protein</fullName>
    </submittedName>
</protein>
<dbReference type="KEGG" id="pyg:AWM70_12310"/>